<dbReference type="EMBL" id="JARKIF010000011">
    <property type="protein sequence ID" value="KAJ7627388.1"/>
    <property type="molecule type" value="Genomic_DNA"/>
</dbReference>
<gene>
    <name evidence="2" type="ORF">FB45DRAFT_60317</name>
</gene>
<name>A0AAD7BQA8_9AGAR</name>
<feature type="compositionally biased region" description="Basic and acidic residues" evidence="1">
    <location>
        <begin position="18"/>
        <end position="48"/>
    </location>
</feature>
<keyword evidence="3" id="KW-1185">Reference proteome</keyword>
<comment type="caution">
    <text evidence="2">The sequence shown here is derived from an EMBL/GenBank/DDBJ whole genome shotgun (WGS) entry which is preliminary data.</text>
</comment>
<dbReference type="AlphaFoldDB" id="A0AAD7BQA8"/>
<proteinExistence type="predicted"/>
<evidence type="ECO:0000313" key="2">
    <source>
        <dbReference type="EMBL" id="KAJ7627388.1"/>
    </source>
</evidence>
<accession>A0AAD7BQA8</accession>
<protein>
    <submittedName>
        <fullName evidence="2">Uncharacterized protein</fullName>
    </submittedName>
</protein>
<feature type="region of interest" description="Disordered" evidence="1">
    <location>
        <begin position="18"/>
        <end position="84"/>
    </location>
</feature>
<sequence length="183" mass="20883">MDGDPRQLIQRALEKLQQETDEHRALSDKQTRENADLRRTERRLREQLRASQAKIAEKDEELKKKNKKLEQREQELESLRASSEKARAELARILDGLGRAADAGNSSGQRQTDIETDIKPEEDNQAKLLCSFNVIVSSRDQRVRRPRTRVPASASANLNTTSTLRTTNCTTCRAFSSKLLERP</sequence>
<organism evidence="2 3">
    <name type="scientific">Roridomyces roridus</name>
    <dbReference type="NCBI Taxonomy" id="1738132"/>
    <lineage>
        <taxon>Eukaryota</taxon>
        <taxon>Fungi</taxon>
        <taxon>Dikarya</taxon>
        <taxon>Basidiomycota</taxon>
        <taxon>Agaricomycotina</taxon>
        <taxon>Agaricomycetes</taxon>
        <taxon>Agaricomycetidae</taxon>
        <taxon>Agaricales</taxon>
        <taxon>Marasmiineae</taxon>
        <taxon>Mycenaceae</taxon>
        <taxon>Roridomyces</taxon>
    </lineage>
</organism>
<evidence type="ECO:0000313" key="3">
    <source>
        <dbReference type="Proteomes" id="UP001221142"/>
    </source>
</evidence>
<reference evidence="2" key="1">
    <citation type="submission" date="2023-03" db="EMBL/GenBank/DDBJ databases">
        <title>Massive genome expansion in bonnet fungi (Mycena s.s.) driven by repeated elements and novel gene families across ecological guilds.</title>
        <authorList>
            <consortium name="Lawrence Berkeley National Laboratory"/>
            <person name="Harder C.B."/>
            <person name="Miyauchi S."/>
            <person name="Viragh M."/>
            <person name="Kuo A."/>
            <person name="Thoen E."/>
            <person name="Andreopoulos B."/>
            <person name="Lu D."/>
            <person name="Skrede I."/>
            <person name="Drula E."/>
            <person name="Henrissat B."/>
            <person name="Morin E."/>
            <person name="Kohler A."/>
            <person name="Barry K."/>
            <person name="LaButti K."/>
            <person name="Morin E."/>
            <person name="Salamov A."/>
            <person name="Lipzen A."/>
            <person name="Mereny Z."/>
            <person name="Hegedus B."/>
            <person name="Baldrian P."/>
            <person name="Stursova M."/>
            <person name="Weitz H."/>
            <person name="Taylor A."/>
            <person name="Grigoriev I.V."/>
            <person name="Nagy L.G."/>
            <person name="Martin F."/>
            <person name="Kauserud H."/>
        </authorList>
    </citation>
    <scope>NUCLEOTIDE SEQUENCE</scope>
    <source>
        <strain evidence="2">9284</strain>
    </source>
</reference>
<dbReference type="Proteomes" id="UP001221142">
    <property type="component" value="Unassembled WGS sequence"/>
</dbReference>
<feature type="compositionally biased region" description="Basic and acidic residues" evidence="1">
    <location>
        <begin position="55"/>
        <end position="84"/>
    </location>
</feature>
<evidence type="ECO:0000256" key="1">
    <source>
        <dbReference type="SAM" id="MobiDB-lite"/>
    </source>
</evidence>